<dbReference type="InterPro" id="IPR000073">
    <property type="entry name" value="AB_hydrolase_1"/>
</dbReference>
<evidence type="ECO:0000313" key="3">
    <source>
        <dbReference type="EMBL" id="GLQ30378.1"/>
    </source>
</evidence>
<organism evidence="3 4">
    <name type="scientific">Litoribrevibacter albus</name>
    <dbReference type="NCBI Taxonomy" id="1473156"/>
    <lineage>
        <taxon>Bacteria</taxon>
        <taxon>Pseudomonadati</taxon>
        <taxon>Pseudomonadota</taxon>
        <taxon>Gammaproteobacteria</taxon>
        <taxon>Oceanospirillales</taxon>
        <taxon>Oceanospirillaceae</taxon>
        <taxon>Litoribrevibacter</taxon>
    </lineage>
</organism>
<name>A0AA37S903_9GAMM</name>
<accession>A0AA37S903</accession>
<dbReference type="AlphaFoldDB" id="A0AA37S903"/>
<sequence length="335" mass="35273">MKTKIKKLMVSLSLVGAAFGSTVTSTTAMADSSGAVKYPIVLVHGLSGFDSVLGDYFYGVKGELSGVGATQVYTPQITGWDSDEARGEELLAYIQDVLAATGAEKVNLMGHSQGGTTSRYVAAVRPDLVASVTSIGSPHYGSKVGNLFNETVLEGPAIAIGNAIGSMIALVSGDPSQESNAIGAIKALNEEGASEYTAKYPQGVRSGSCKDTPSYNAGSWWWPNWVKDYSVNDGQHQVNGVRYYSWSGTYNAIVDSNVLDPLDGVLALANALHSGQANDGLVERCSSHMGDVIRDDYTLNHGDEINGFFGLGGLWSSAPLPIYSSQARRLKSAGL</sequence>
<evidence type="ECO:0000256" key="1">
    <source>
        <dbReference type="SAM" id="SignalP"/>
    </source>
</evidence>
<dbReference type="Gene3D" id="3.40.50.1820">
    <property type="entry name" value="alpha/beta hydrolase"/>
    <property type="match status" value="1"/>
</dbReference>
<dbReference type="InterPro" id="IPR029058">
    <property type="entry name" value="AB_hydrolase_fold"/>
</dbReference>
<dbReference type="RefSeq" id="WP_284379173.1">
    <property type="nucleotide sequence ID" value="NZ_BSNM01000003.1"/>
</dbReference>
<gene>
    <name evidence="3" type="primary">lip_1</name>
    <name evidence="3" type="ORF">GCM10007876_08560</name>
</gene>
<comment type="caution">
    <text evidence="3">The sequence shown here is derived from an EMBL/GenBank/DDBJ whole genome shotgun (WGS) entry which is preliminary data.</text>
</comment>
<dbReference type="SUPFAM" id="SSF53474">
    <property type="entry name" value="alpha/beta-Hydrolases"/>
    <property type="match status" value="1"/>
</dbReference>
<dbReference type="Pfam" id="PF00561">
    <property type="entry name" value="Abhydrolase_1"/>
    <property type="match status" value="1"/>
</dbReference>
<protein>
    <submittedName>
        <fullName evidence="3">Lactonizing lipase</fullName>
    </submittedName>
</protein>
<dbReference type="Proteomes" id="UP001161389">
    <property type="component" value="Unassembled WGS sequence"/>
</dbReference>
<feature type="signal peptide" evidence="1">
    <location>
        <begin position="1"/>
        <end position="30"/>
    </location>
</feature>
<proteinExistence type="predicted"/>
<reference evidence="3" key="2">
    <citation type="submission" date="2023-01" db="EMBL/GenBank/DDBJ databases">
        <title>Draft genome sequence of Litoribrevibacter albus strain NBRC 110071.</title>
        <authorList>
            <person name="Sun Q."/>
            <person name="Mori K."/>
        </authorList>
    </citation>
    <scope>NUCLEOTIDE SEQUENCE</scope>
    <source>
        <strain evidence="3">NBRC 110071</strain>
    </source>
</reference>
<dbReference type="EMBL" id="BSNM01000003">
    <property type="protein sequence ID" value="GLQ30378.1"/>
    <property type="molecule type" value="Genomic_DNA"/>
</dbReference>
<keyword evidence="1" id="KW-0732">Signal</keyword>
<evidence type="ECO:0000313" key="4">
    <source>
        <dbReference type="Proteomes" id="UP001161389"/>
    </source>
</evidence>
<keyword evidence="4" id="KW-1185">Reference proteome</keyword>
<reference evidence="3" key="1">
    <citation type="journal article" date="2014" name="Int. J. Syst. Evol. Microbiol.">
        <title>Complete genome sequence of Corynebacterium casei LMG S-19264T (=DSM 44701T), isolated from a smear-ripened cheese.</title>
        <authorList>
            <consortium name="US DOE Joint Genome Institute (JGI-PGF)"/>
            <person name="Walter F."/>
            <person name="Albersmeier A."/>
            <person name="Kalinowski J."/>
            <person name="Ruckert C."/>
        </authorList>
    </citation>
    <scope>NUCLEOTIDE SEQUENCE</scope>
    <source>
        <strain evidence="3">NBRC 110071</strain>
    </source>
</reference>
<feature type="chain" id="PRO_5041233353" evidence="1">
    <location>
        <begin position="31"/>
        <end position="335"/>
    </location>
</feature>
<feature type="domain" description="AB hydrolase-1" evidence="2">
    <location>
        <begin position="38"/>
        <end position="151"/>
    </location>
</feature>
<evidence type="ECO:0000259" key="2">
    <source>
        <dbReference type="Pfam" id="PF00561"/>
    </source>
</evidence>